<dbReference type="InterPro" id="IPR006311">
    <property type="entry name" value="TAT_signal"/>
</dbReference>
<sequence length="427" mass="47661">MRRPEHASQVNRREFLARSAALIGSVGVPLLVSGRALGLNGSVPASERIVMGGIGIGPRGRTDLACFLRNPDVQFVAVADPQSDRRKLVKEMVDKHYQNSDCQTYHSFFDVLDREDIDAVLIATGDRWHTLASILAAKAGKDIYCEKPCSMTIAESRALADTIRRYGRIYQAGTQRRNIGNFIFAINLVHSGKLGKLHTVHANTLDPRTTKDWLPAEPEPPKDVCDWDLWLGPCPWRPFNQRYVNGGWRGFFDFHGGGILEWGSHTVDLCQWANQADDTAPIEYEPQGNHVHATYANGVKLIMRDTGWLGLGTCSVRFEGDEGWVETGDSGQVAVFPESLRSEMPVFTMAGTDPSTHIRDFLDCVKSRKQPASNASVVAQSHIACHAAYIAWQLGRKVRFDPVKEEFIGDDEANRLRSRALREPWHI</sequence>
<dbReference type="OrthoDB" id="9788246at2"/>
<protein>
    <submittedName>
        <fullName evidence="3">Putative NADH-dependent dehydrogenase</fullName>
    </submittedName>
</protein>
<dbReference type="Gene3D" id="3.30.360.10">
    <property type="entry name" value="Dihydrodipicolinate Reductase, domain 2"/>
    <property type="match status" value="1"/>
</dbReference>
<dbReference type="Gene3D" id="3.40.50.720">
    <property type="entry name" value="NAD(P)-binding Rossmann-like Domain"/>
    <property type="match status" value="1"/>
</dbReference>
<dbReference type="EMBL" id="CP018477">
    <property type="protein sequence ID" value="ASV74855.1"/>
    <property type="molecule type" value="Genomic_DNA"/>
</dbReference>
<dbReference type="InterPro" id="IPR050463">
    <property type="entry name" value="Gfo/Idh/MocA_oxidrdct_glycsds"/>
</dbReference>
<dbReference type="Pfam" id="PF19051">
    <property type="entry name" value="GFO_IDH_MocA_C2"/>
    <property type="match status" value="1"/>
</dbReference>
<keyword evidence="4" id="KW-1185">Reference proteome</keyword>
<proteinExistence type="predicted"/>
<dbReference type="SUPFAM" id="SSF55347">
    <property type="entry name" value="Glyceraldehyde-3-phosphate dehydrogenase-like, C-terminal domain"/>
    <property type="match status" value="1"/>
</dbReference>
<evidence type="ECO:0000259" key="1">
    <source>
        <dbReference type="Pfam" id="PF01408"/>
    </source>
</evidence>
<dbReference type="PANTHER" id="PTHR43818">
    <property type="entry name" value="BCDNA.GH03377"/>
    <property type="match status" value="1"/>
</dbReference>
<feature type="domain" description="Gfo/Idh/MocA-like oxidoreductase bacterial type C-terminal" evidence="2">
    <location>
        <begin position="222"/>
        <end position="427"/>
    </location>
</feature>
<dbReference type="KEGG" id="ttf:THTE_2253"/>
<dbReference type="PANTHER" id="PTHR43818:SF5">
    <property type="entry name" value="OXIDOREDUCTASE FAMILY PROTEIN"/>
    <property type="match status" value="1"/>
</dbReference>
<dbReference type="GO" id="GO:0000166">
    <property type="term" value="F:nucleotide binding"/>
    <property type="evidence" value="ECO:0007669"/>
    <property type="project" value="InterPro"/>
</dbReference>
<dbReference type="SUPFAM" id="SSF51735">
    <property type="entry name" value="NAD(P)-binding Rossmann-fold domains"/>
    <property type="match status" value="1"/>
</dbReference>
<dbReference type="PROSITE" id="PS51318">
    <property type="entry name" value="TAT"/>
    <property type="match status" value="1"/>
</dbReference>
<accession>A0A286RFX3</accession>
<dbReference type="AlphaFoldDB" id="A0A286RFX3"/>
<dbReference type="Pfam" id="PF01408">
    <property type="entry name" value="GFO_IDH_MocA"/>
    <property type="match status" value="1"/>
</dbReference>
<feature type="domain" description="Gfo/Idh/MocA-like oxidoreductase N-terminal" evidence="1">
    <location>
        <begin position="54"/>
        <end position="173"/>
    </location>
</feature>
<evidence type="ECO:0000313" key="3">
    <source>
        <dbReference type="EMBL" id="ASV74855.1"/>
    </source>
</evidence>
<name>A0A286RFX3_9BACT</name>
<dbReference type="Proteomes" id="UP000215086">
    <property type="component" value="Chromosome"/>
</dbReference>
<dbReference type="InterPro" id="IPR036291">
    <property type="entry name" value="NAD(P)-bd_dom_sf"/>
</dbReference>
<evidence type="ECO:0000313" key="4">
    <source>
        <dbReference type="Proteomes" id="UP000215086"/>
    </source>
</evidence>
<dbReference type="InterPro" id="IPR000683">
    <property type="entry name" value="Gfo/Idh/MocA-like_OxRdtase_N"/>
</dbReference>
<gene>
    <name evidence="3" type="ORF">THTE_2253</name>
</gene>
<organism evidence="3 4">
    <name type="scientific">Thermogutta terrifontis</name>
    <dbReference type="NCBI Taxonomy" id="1331910"/>
    <lineage>
        <taxon>Bacteria</taxon>
        <taxon>Pseudomonadati</taxon>
        <taxon>Planctomycetota</taxon>
        <taxon>Planctomycetia</taxon>
        <taxon>Pirellulales</taxon>
        <taxon>Thermoguttaceae</taxon>
        <taxon>Thermogutta</taxon>
    </lineage>
</organism>
<reference evidence="3 4" key="1">
    <citation type="journal article" name="Front. Microbiol.">
        <title>Sugar Metabolism of the First Thermophilic Planctomycete Thermogutta terrifontis: Comparative Genomic and Transcriptomic Approaches.</title>
        <authorList>
            <person name="Elcheninov A.G."/>
            <person name="Menzel P."/>
            <person name="Gudbergsdottir S.R."/>
            <person name="Slesarev A.I."/>
            <person name="Kadnikov V.V."/>
            <person name="Krogh A."/>
            <person name="Bonch-Osmolovskaya E.A."/>
            <person name="Peng X."/>
            <person name="Kublanov I.V."/>
        </authorList>
    </citation>
    <scope>NUCLEOTIDE SEQUENCE [LARGE SCALE GENOMIC DNA]</scope>
    <source>
        <strain evidence="3 4">R1</strain>
    </source>
</reference>
<evidence type="ECO:0000259" key="2">
    <source>
        <dbReference type="Pfam" id="PF19051"/>
    </source>
</evidence>
<dbReference type="RefSeq" id="WP_095415064.1">
    <property type="nucleotide sequence ID" value="NZ_CP018477.1"/>
</dbReference>
<dbReference type="InterPro" id="IPR043906">
    <property type="entry name" value="Gfo/Idh/MocA_OxRdtase_bact_C"/>
</dbReference>